<proteinExistence type="predicted"/>
<dbReference type="Proteomes" id="UP000070457">
    <property type="component" value="Unassembled WGS sequence"/>
</dbReference>
<sequence length="365" mass="40266">MLSPETVSDNNLFARLHSDMQAYVNTSHSISIDGIIHTSFDTGRSLVKAHGQPVFTAGWTVQPFAGGRSIASQTHMVPVTIDTGGNDDPADFEQGYLARKTHIPGIIAAGRCFFLPWELKRALPSADRPDVLGISLLESYYGSSPEAEHSLMLSLVMQEIGMKGRRIVEFGSGAGAKLTEAAVLGATELLGFELPGTLSRPAERFAQDLSGNNALPYKAALIEMDVRDRRLTSPGGLQQPWRTHIRTGTLPDTAFISLGPSYNPDDNMDNSPTISALETVLAERSIETVILTGYATEYRRSYMQLPAEHYEECDQLTREMLNEGFEQIDICQWGKLQVLVGRNRRKPSRKSRHQRADVVRINPVP</sequence>
<evidence type="ECO:0000313" key="1">
    <source>
        <dbReference type="EMBL" id="KXK26058.1"/>
    </source>
</evidence>
<dbReference type="InterPro" id="IPR029063">
    <property type="entry name" value="SAM-dependent_MTases_sf"/>
</dbReference>
<dbReference type="SUPFAM" id="SSF53335">
    <property type="entry name" value="S-adenosyl-L-methionine-dependent methyltransferases"/>
    <property type="match status" value="1"/>
</dbReference>
<accession>A0A136LWN6</accession>
<name>A0A136LWN6_9BACT</name>
<reference evidence="1 2" key="1">
    <citation type="submission" date="2015-02" db="EMBL/GenBank/DDBJ databases">
        <title>Improved understanding of the partial-nitritation anammox process through 23 genomes representing the majority of the microbial community.</title>
        <authorList>
            <person name="Speth D.R."/>
            <person name="In T Zandt M."/>
            <person name="Guerrero Cruz S."/>
            <person name="Jetten M.S."/>
            <person name="Dutilh B.E."/>
        </authorList>
    </citation>
    <scope>NUCLEOTIDE SEQUENCE [LARGE SCALE GENOMIC DNA]</scope>
    <source>
        <strain evidence="1">OLB20</strain>
    </source>
</reference>
<organism evidence="1 2">
    <name type="scientific">candidate division WS6 bacterium OLB20</name>
    <dbReference type="NCBI Taxonomy" id="1617426"/>
    <lineage>
        <taxon>Bacteria</taxon>
        <taxon>Candidatus Dojkabacteria</taxon>
    </lineage>
</organism>
<evidence type="ECO:0000313" key="2">
    <source>
        <dbReference type="Proteomes" id="UP000070457"/>
    </source>
</evidence>
<comment type="caution">
    <text evidence="1">The sequence shown here is derived from an EMBL/GenBank/DDBJ whole genome shotgun (WGS) entry which is preliminary data.</text>
</comment>
<gene>
    <name evidence="1" type="ORF">TR69_WS6001001352</name>
</gene>
<dbReference type="STRING" id="1617426.TR69_WS6001001352"/>
<protein>
    <submittedName>
        <fullName evidence="1">Uncharacterized protein</fullName>
    </submittedName>
</protein>
<dbReference type="AlphaFoldDB" id="A0A136LWN6"/>
<dbReference type="EMBL" id="JYNZ01000005">
    <property type="protein sequence ID" value="KXK26058.1"/>
    <property type="molecule type" value="Genomic_DNA"/>
</dbReference>